<evidence type="ECO:0000256" key="13">
    <source>
        <dbReference type="RuleBase" id="RU000506"/>
    </source>
</evidence>
<name>A0ABQ8W065_9AGAR</name>
<dbReference type="InterPro" id="IPR036265">
    <property type="entry name" value="HIT-like_sf"/>
</dbReference>
<dbReference type="PANTHER" id="PTHR11943">
    <property type="entry name" value="GALACTOSE-1-PHOSPHATE URIDYLYLTRANSFERASE"/>
    <property type="match status" value="1"/>
</dbReference>
<evidence type="ECO:0000313" key="16">
    <source>
        <dbReference type="EMBL" id="KAJ4501716.1"/>
    </source>
</evidence>
<dbReference type="PANTHER" id="PTHR11943:SF1">
    <property type="entry name" value="GALACTOSE-1-PHOSPHATE URIDYLYLTRANSFERASE"/>
    <property type="match status" value="1"/>
</dbReference>
<keyword evidence="9 13" id="KW-0479">Metal-binding</keyword>
<keyword evidence="12 13" id="KW-0119">Carbohydrate metabolism</keyword>
<dbReference type="EMBL" id="JANVFT010000001">
    <property type="protein sequence ID" value="KAJ4501716.1"/>
    <property type="molecule type" value="Genomic_DNA"/>
</dbReference>
<comment type="similarity">
    <text evidence="4 13">Belongs to the galactose-1-phosphate uridylyltransferase type 1 family.</text>
</comment>
<comment type="pathway">
    <text evidence="3 13">Carbohydrate metabolism; galactose metabolism.</text>
</comment>
<evidence type="ECO:0000256" key="12">
    <source>
        <dbReference type="ARBA" id="ARBA00023277"/>
    </source>
</evidence>
<evidence type="ECO:0000256" key="1">
    <source>
        <dbReference type="ARBA" id="ARBA00001107"/>
    </source>
</evidence>
<evidence type="ECO:0000256" key="7">
    <source>
        <dbReference type="ARBA" id="ARBA00022679"/>
    </source>
</evidence>
<dbReference type="InterPro" id="IPR019779">
    <property type="entry name" value="GalP_UDPtransf1_His-AS"/>
</dbReference>
<comment type="cofactor">
    <cofactor evidence="2">
        <name>Zn(2+)</name>
        <dbReference type="ChEBI" id="CHEBI:29105"/>
    </cofactor>
</comment>
<evidence type="ECO:0000256" key="3">
    <source>
        <dbReference type="ARBA" id="ARBA00004947"/>
    </source>
</evidence>
<dbReference type="SUPFAM" id="SSF54197">
    <property type="entry name" value="HIT-like"/>
    <property type="match status" value="2"/>
</dbReference>
<dbReference type="Gene3D" id="3.30.428.10">
    <property type="entry name" value="HIT-like"/>
    <property type="match status" value="2"/>
</dbReference>
<gene>
    <name evidence="16" type="ORF">C8R41DRAFT_11222</name>
</gene>
<evidence type="ECO:0000313" key="17">
    <source>
        <dbReference type="Proteomes" id="UP001150217"/>
    </source>
</evidence>
<dbReference type="Pfam" id="PF01087">
    <property type="entry name" value="GalP_UDP_transf"/>
    <property type="match status" value="1"/>
</dbReference>
<feature type="domain" description="Galactose-1-phosphate uridyl transferase N-terminal" evidence="14">
    <location>
        <begin position="37"/>
        <end position="201"/>
    </location>
</feature>
<dbReference type="Proteomes" id="UP001150217">
    <property type="component" value="Unassembled WGS sequence"/>
</dbReference>
<evidence type="ECO:0000256" key="11">
    <source>
        <dbReference type="ARBA" id="ARBA00023144"/>
    </source>
</evidence>
<dbReference type="PIRSF" id="PIRSF000808">
    <property type="entry name" value="GalT"/>
    <property type="match status" value="1"/>
</dbReference>
<keyword evidence="11 13" id="KW-0299">Galactose metabolism</keyword>
<accession>A0ABQ8W065</accession>
<dbReference type="InterPro" id="IPR005850">
    <property type="entry name" value="GalP_Utransf_C"/>
</dbReference>
<evidence type="ECO:0000256" key="5">
    <source>
        <dbReference type="ARBA" id="ARBA00012384"/>
    </source>
</evidence>
<organism evidence="16 17">
    <name type="scientific">Lentinula lateritia</name>
    <dbReference type="NCBI Taxonomy" id="40482"/>
    <lineage>
        <taxon>Eukaryota</taxon>
        <taxon>Fungi</taxon>
        <taxon>Dikarya</taxon>
        <taxon>Basidiomycota</taxon>
        <taxon>Agaricomycotina</taxon>
        <taxon>Agaricomycetes</taxon>
        <taxon>Agaricomycetidae</taxon>
        <taxon>Agaricales</taxon>
        <taxon>Marasmiineae</taxon>
        <taxon>Omphalotaceae</taxon>
        <taxon>Lentinula</taxon>
    </lineage>
</organism>
<evidence type="ECO:0000256" key="6">
    <source>
        <dbReference type="ARBA" id="ARBA00016340"/>
    </source>
</evidence>
<evidence type="ECO:0000259" key="15">
    <source>
        <dbReference type="Pfam" id="PF02744"/>
    </source>
</evidence>
<keyword evidence="10" id="KW-0862">Zinc</keyword>
<evidence type="ECO:0000256" key="10">
    <source>
        <dbReference type="ARBA" id="ARBA00022833"/>
    </source>
</evidence>
<evidence type="ECO:0000259" key="14">
    <source>
        <dbReference type="Pfam" id="PF01087"/>
    </source>
</evidence>
<dbReference type="InterPro" id="IPR005849">
    <property type="entry name" value="GalP_Utransf_N"/>
</dbReference>
<proteinExistence type="inferred from homology"/>
<evidence type="ECO:0000256" key="2">
    <source>
        <dbReference type="ARBA" id="ARBA00001947"/>
    </source>
</evidence>
<evidence type="ECO:0000256" key="8">
    <source>
        <dbReference type="ARBA" id="ARBA00022695"/>
    </source>
</evidence>
<comment type="caution">
    <text evidence="16">The sequence shown here is derived from an EMBL/GenBank/DDBJ whole genome shotgun (WGS) entry which is preliminary data.</text>
</comment>
<dbReference type="NCBIfam" id="TIGR00209">
    <property type="entry name" value="galT_1"/>
    <property type="match status" value="1"/>
</dbReference>
<protein>
    <recommendedName>
        <fullName evidence="6 13">Galactose-1-phosphate uridylyltransferase</fullName>
        <ecNumber evidence="5 13">2.7.7.12</ecNumber>
    </recommendedName>
</protein>
<dbReference type="EC" id="2.7.7.12" evidence="5 13"/>
<dbReference type="InterPro" id="IPR001937">
    <property type="entry name" value="GalP_UDPtransf1"/>
</dbReference>
<comment type="catalytic activity">
    <reaction evidence="1 13">
        <text>alpha-D-galactose 1-phosphate + UDP-alpha-D-glucose = alpha-D-glucose 1-phosphate + UDP-alpha-D-galactose</text>
        <dbReference type="Rhea" id="RHEA:13989"/>
        <dbReference type="ChEBI" id="CHEBI:58336"/>
        <dbReference type="ChEBI" id="CHEBI:58601"/>
        <dbReference type="ChEBI" id="CHEBI:58885"/>
        <dbReference type="ChEBI" id="CHEBI:66914"/>
        <dbReference type="EC" id="2.7.7.12"/>
    </reaction>
</comment>
<dbReference type="GO" id="GO:0016740">
    <property type="term" value="F:transferase activity"/>
    <property type="evidence" value="ECO:0007669"/>
    <property type="project" value="UniProtKB-KW"/>
</dbReference>
<keyword evidence="7 13" id="KW-0808">Transferase</keyword>
<dbReference type="Pfam" id="PF02744">
    <property type="entry name" value="GalP_UDP_tr_C"/>
    <property type="match status" value="1"/>
</dbReference>
<evidence type="ECO:0000256" key="9">
    <source>
        <dbReference type="ARBA" id="ARBA00022723"/>
    </source>
</evidence>
<sequence length="395" mass="45185">MAEIFDPSTHPHRRCACLAFFLNTHNQKCSFDFFADNPLTNEHVIVSPHRNKRPWLGQVEPPQNDKLPQYDPACYLCPGNTRAGGKKTEVYEHTYIFENDYAAVLPPPMPEAPINPHHLLTTKPIGGDCDVLIFHPRHDLTIPRLLIEDIERIIEEWIKIYVRRGSEEGIKHVQIFENKGAMMGCSNPHPHGQIWSFTNVPTLPAHEMANLIDYSHSVHPPSDAPRGPHGKPCLLCEYAHTEVNIGGTDRVVVKNGHWVAVVPWWAYWPFEILLLPYRRHIPSIFHLTPEEKTSFADILSKITKRYDNLFSCSFAYSMGIHQRPIPLSSPEETDEDDVAHLHLHFSPPLLRSATVKKFMAGIELMAESQRDITPEQAAQRLRECSEIHYMDVSEE</sequence>
<evidence type="ECO:0000256" key="4">
    <source>
        <dbReference type="ARBA" id="ARBA00010951"/>
    </source>
</evidence>
<keyword evidence="17" id="KW-1185">Reference proteome</keyword>
<dbReference type="PROSITE" id="PS00117">
    <property type="entry name" value="GAL_P_UDP_TRANSF_I"/>
    <property type="match status" value="1"/>
</dbReference>
<feature type="domain" description="Galactose-1-phosphate uridyl transferase C-terminal" evidence="15">
    <location>
        <begin position="233"/>
        <end position="390"/>
    </location>
</feature>
<reference evidence="16" key="1">
    <citation type="submission" date="2022-08" db="EMBL/GenBank/DDBJ databases">
        <title>A Global Phylogenomic Analysis of the Shiitake Genus Lentinula.</title>
        <authorList>
            <consortium name="DOE Joint Genome Institute"/>
            <person name="Sierra-Patev S."/>
            <person name="Min B."/>
            <person name="Naranjo-Ortiz M."/>
            <person name="Looney B."/>
            <person name="Konkel Z."/>
            <person name="Slot J.C."/>
            <person name="Sakamoto Y."/>
            <person name="Steenwyk J.L."/>
            <person name="Rokas A."/>
            <person name="Carro J."/>
            <person name="Camarero S."/>
            <person name="Ferreira P."/>
            <person name="Molpeceres G."/>
            <person name="Ruiz-Duenas F.J."/>
            <person name="Serrano A."/>
            <person name="Henrissat B."/>
            <person name="Drula E."/>
            <person name="Hughes K.W."/>
            <person name="Mata J.L."/>
            <person name="Ishikawa N.K."/>
            <person name="Vargas-Isla R."/>
            <person name="Ushijima S."/>
            <person name="Smith C.A."/>
            <person name="Ahrendt S."/>
            <person name="Andreopoulos W."/>
            <person name="He G."/>
            <person name="Labutti K."/>
            <person name="Lipzen A."/>
            <person name="Ng V."/>
            <person name="Riley R."/>
            <person name="Sandor L."/>
            <person name="Barry K."/>
            <person name="Martinez A.T."/>
            <person name="Xiao Y."/>
            <person name="Gibbons J.G."/>
            <person name="Terashima K."/>
            <person name="Grigoriev I.V."/>
            <person name="Hibbett D.S."/>
        </authorList>
    </citation>
    <scope>NUCLEOTIDE SEQUENCE</scope>
    <source>
        <strain evidence="16">RHP3577 ss4</strain>
    </source>
</reference>
<keyword evidence="8 13" id="KW-0548">Nucleotidyltransferase</keyword>